<sequence>MHYLNIVLVSLSSLLVLLYILLWIGMPSPLGVSVF</sequence>
<name>A0A1N6U9J1_AQUAC</name>
<organism evidence="2 3">
    <name type="scientific">Aquipseudomonas alcaligenes</name>
    <name type="common">Pseudomonas alcaligenes</name>
    <dbReference type="NCBI Taxonomy" id="43263"/>
    <lineage>
        <taxon>Bacteria</taxon>
        <taxon>Pseudomonadati</taxon>
        <taxon>Pseudomonadota</taxon>
        <taxon>Gammaproteobacteria</taxon>
        <taxon>Pseudomonadales</taxon>
        <taxon>Pseudomonadaceae</taxon>
        <taxon>Aquipseudomonas</taxon>
    </lineage>
</organism>
<dbReference type="Proteomes" id="UP000185841">
    <property type="component" value="Unassembled WGS sequence"/>
</dbReference>
<gene>
    <name evidence="2" type="ORF">SAMN05878282_1067</name>
</gene>
<protein>
    <submittedName>
        <fullName evidence="2">Uncharacterized protein</fullName>
    </submittedName>
</protein>
<proteinExistence type="predicted"/>
<keyword evidence="1" id="KW-0472">Membrane</keyword>
<evidence type="ECO:0000256" key="1">
    <source>
        <dbReference type="SAM" id="Phobius"/>
    </source>
</evidence>
<evidence type="ECO:0000313" key="2">
    <source>
        <dbReference type="EMBL" id="SIQ62275.1"/>
    </source>
</evidence>
<accession>A0A1N6U9J1</accession>
<evidence type="ECO:0000313" key="3">
    <source>
        <dbReference type="Proteomes" id="UP000185841"/>
    </source>
</evidence>
<keyword evidence="1" id="KW-1133">Transmembrane helix</keyword>
<dbReference type="AlphaFoldDB" id="A0A1N6U9J1"/>
<feature type="transmembrane region" description="Helical" evidence="1">
    <location>
        <begin position="7"/>
        <end position="26"/>
    </location>
</feature>
<keyword evidence="1" id="KW-0812">Transmembrane</keyword>
<reference evidence="2 3" key="1">
    <citation type="submission" date="2017-01" db="EMBL/GenBank/DDBJ databases">
        <authorList>
            <person name="Mah S.A."/>
            <person name="Swanson W.J."/>
            <person name="Moy G.W."/>
            <person name="Vacquier V.D."/>
        </authorList>
    </citation>
    <scope>NUCLEOTIDE SEQUENCE [LARGE SCALE GENOMIC DNA]</scope>
    <source>
        <strain evidence="2 3">RU36E</strain>
    </source>
</reference>
<dbReference type="EMBL" id="FTMP01000006">
    <property type="protein sequence ID" value="SIQ62275.1"/>
    <property type="molecule type" value="Genomic_DNA"/>
</dbReference>